<evidence type="ECO:0000313" key="1">
    <source>
        <dbReference type="EMBL" id="AEP12931.1"/>
    </source>
</evidence>
<dbReference type="EMBL" id="CP002514">
    <property type="protein sequence ID" value="AEP12931.1"/>
    <property type="molecule type" value="Genomic_DNA"/>
</dbReference>
<name>G2LDS3_CHLTF</name>
<dbReference type="KEGG" id="ctm:Cabther_A2194"/>
<keyword evidence="2" id="KW-1185">Reference proteome</keyword>
<dbReference type="AlphaFoldDB" id="G2LDS3"/>
<gene>
    <name evidence="1" type="ordered locus">Cabther_A2194</name>
</gene>
<evidence type="ECO:0000313" key="2">
    <source>
        <dbReference type="Proteomes" id="UP000006791"/>
    </source>
</evidence>
<protein>
    <submittedName>
        <fullName evidence="1">Uncharacterized protein</fullName>
    </submittedName>
</protein>
<organism evidence="1 2">
    <name type="scientific">Chloracidobacterium thermophilum (strain B)</name>
    <dbReference type="NCBI Taxonomy" id="981222"/>
    <lineage>
        <taxon>Bacteria</taxon>
        <taxon>Pseudomonadati</taxon>
        <taxon>Acidobacteriota</taxon>
        <taxon>Terriglobia</taxon>
        <taxon>Terriglobales</taxon>
        <taxon>Acidobacteriaceae</taxon>
        <taxon>Chloracidobacterium</taxon>
    </lineage>
</organism>
<dbReference type="HOGENOM" id="CLU_3306935_0_0_0"/>
<accession>G2LDS3</accession>
<dbReference type="Proteomes" id="UP000006791">
    <property type="component" value="Chromosome 1"/>
</dbReference>
<reference evidence="1 2" key="1">
    <citation type="journal article" date="2012" name="Environ. Microbiol.">
        <title>Complete genome of Candidatus Chloracidobacterium thermophilum, a chlorophyll-based photoheterotroph belonging to the phylum Acidobacteria.</title>
        <authorList>
            <person name="Garcia Costas A.M."/>
            <person name="Liu Z."/>
            <person name="Tomsho L.P."/>
            <person name="Schuster S.C."/>
            <person name="Ward D.M."/>
            <person name="Bryant D.A."/>
        </authorList>
    </citation>
    <scope>NUCLEOTIDE SEQUENCE [LARGE SCALE GENOMIC DNA]</scope>
    <source>
        <strain evidence="1 2">B</strain>
    </source>
</reference>
<sequence>MLVVKPMVSLAVSQANAFWVMEWVGKRLSEQPTPQDVPA</sequence>
<dbReference type="STRING" id="981222.Cabther_A2194"/>
<proteinExistence type="predicted"/>